<protein>
    <submittedName>
        <fullName evidence="1">Uncharacterized protein</fullName>
    </submittedName>
</protein>
<dbReference type="HOGENOM" id="CLU_2813662_0_0_1"/>
<name>U9U638_RHIID</name>
<gene>
    <name evidence="1" type="ORF">GLOINDRAFT_345863</name>
</gene>
<reference evidence="1" key="1">
    <citation type="submission" date="2013-07" db="EMBL/GenBank/DDBJ databases">
        <title>The genome of an arbuscular mycorrhizal fungus provides insights into the evolution of the oldest plant symbiosis.</title>
        <authorList>
            <consortium name="DOE Joint Genome Institute"/>
            <person name="Tisserant E."/>
            <person name="Malbreil M."/>
            <person name="Kuo A."/>
            <person name="Kohler A."/>
            <person name="Symeonidi A."/>
            <person name="Balestrini R."/>
            <person name="Charron P."/>
            <person name="Duensing N."/>
            <person name="Frei-dit-Frey N."/>
            <person name="Gianinazzi-Pearson V."/>
            <person name="Gilbert B."/>
            <person name="Handa Y."/>
            <person name="Hijri M."/>
            <person name="Kaul R."/>
            <person name="Kawaguchi M."/>
            <person name="Krajinski F."/>
            <person name="Lammers P."/>
            <person name="Lapierre D."/>
            <person name="Masclaux F.G."/>
            <person name="Murat C."/>
            <person name="Morin E."/>
            <person name="Ndikumana S."/>
            <person name="Pagni M."/>
            <person name="Petitpierre D."/>
            <person name="Requena N."/>
            <person name="Rosikiewicz P."/>
            <person name="Riley R."/>
            <person name="Saito K."/>
            <person name="San Clemente H."/>
            <person name="Shapiro H."/>
            <person name="van Tuinen D."/>
            <person name="Becard G."/>
            <person name="Bonfante P."/>
            <person name="Paszkowski U."/>
            <person name="Shachar-Hill Y."/>
            <person name="Young J.P."/>
            <person name="Sanders I.R."/>
            <person name="Henrissat B."/>
            <person name="Rensing S.A."/>
            <person name="Grigoriev I.V."/>
            <person name="Corradi N."/>
            <person name="Roux C."/>
            <person name="Martin F."/>
        </authorList>
    </citation>
    <scope>NUCLEOTIDE SEQUENCE</scope>
    <source>
        <strain evidence="1">DAOM 197198</strain>
    </source>
</reference>
<dbReference type="AlphaFoldDB" id="U9U638"/>
<accession>U9U638</accession>
<organism evidence="1">
    <name type="scientific">Rhizophagus irregularis (strain DAOM 181602 / DAOM 197198 / MUCL 43194)</name>
    <name type="common">Arbuscular mycorrhizal fungus</name>
    <name type="synonym">Glomus intraradices</name>
    <dbReference type="NCBI Taxonomy" id="747089"/>
    <lineage>
        <taxon>Eukaryota</taxon>
        <taxon>Fungi</taxon>
        <taxon>Fungi incertae sedis</taxon>
        <taxon>Mucoromycota</taxon>
        <taxon>Glomeromycotina</taxon>
        <taxon>Glomeromycetes</taxon>
        <taxon>Glomerales</taxon>
        <taxon>Glomeraceae</taxon>
        <taxon>Rhizophagus</taxon>
    </lineage>
</organism>
<dbReference type="EMBL" id="KI281557">
    <property type="protein sequence ID" value="ESA15874.1"/>
    <property type="molecule type" value="Genomic_DNA"/>
</dbReference>
<evidence type="ECO:0000313" key="1">
    <source>
        <dbReference type="EMBL" id="ESA15874.1"/>
    </source>
</evidence>
<proteinExistence type="predicted"/>
<sequence length="67" mass="7946">MKLDNGLGYQQCRLFKSNLYDILSINYFVYALEYCCVWSVDPNALAHYLLWLKLKELLKSNIVLDRL</sequence>